<reference evidence="1 2" key="1">
    <citation type="submission" date="2024-04" db="EMBL/GenBank/DDBJ databases">
        <title>Phylogenomic analyses of a clade within the roseobacter group suggest taxonomic reassignments of species of the genera Aestuariivita, Citreicella, Loktanella, Nautella, Pelagibaca, Ruegeria, Thalassobius, Thiobacimonas and Tropicibacter, and the proposal o.</title>
        <authorList>
            <person name="Jeon C.O."/>
        </authorList>
    </citation>
    <scope>NUCLEOTIDE SEQUENCE [LARGE SCALE GENOMIC DNA]</scope>
    <source>
        <strain evidence="1 2">G8-12</strain>
    </source>
</reference>
<keyword evidence="2" id="KW-1185">Reference proteome</keyword>
<dbReference type="AlphaFoldDB" id="A0AAN0NF91"/>
<organism evidence="1 2">
    <name type="scientific">Yoonia algicola</name>
    <dbReference type="NCBI Taxonomy" id="3137368"/>
    <lineage>
        <taxon>Bacteria</taxon>
        <taxon>Pseudomonadati</taxon>
        <taxon>Pseudomonadota</taxon>
        <taxon>Alphaproteobacteria</taxon>
        <taxon>Rhodobacterales</taxon>
        <taxon>Paracoccaceae</taxon>
        <taxon>Yoonia</taxon>
    </lineage>
</organism>
<dbReference type="KEGG" id="yag:AABB28_01600"/>
<dbReference type="EMBL" id="CP151762">
    <property type="protein sequence ID" value="WZU64036.1"/>
    <property type="molecule type" value="Genomic_DNA"/>
</dbReference>
<protein>
    <submittedName>
        <fullName evidence="1">Uncharacterized protein</fullName>
    </submittedName>
</protein>
<accession>A0AAN0NF91</accession>
<proteinExistence type="predicted"/>
<dbReference type="RefSeq" id="WP_342070406.1">
    <property type="nucleotide sequence ID" value="NZ_CP151762.1"/>
</dbReference>
<evidence type="ECO:0000313" key="2">
    <source>
        <dbReference type="Proteomes" id="UP001451782"/>
    </source>
</evidence>
<evidence type="ECO:0000313" key="1">
    <source>
        <dbReference type="EMBL" id="WZU64036.1"/>
    </source>
</evidence>
<dbReference type="Proteomes" id="UP001451782">
    <property type="component" value="Chromosome"/>
</dbReference>
<gene>
    <name evidence="1" type="ORF">AABB28_01600</name>
</gene>
<name>A0AAN0NF91_9RHOB</name>
<sequence length="69" mass="7906">MRIQDYQDLKEGDIVVIAAFDGWPEHLFEVDQVFDDSVSGYSITGPLEGVYGEPGFEMILRIHFRAKEQ</sequence>